<dbReference type="EMBL" id="PCDP01000065">
    <property type="protein sequence ID" value="PZM08843.1"/>
    <property type="molecule type" value="Genomic_DNA"/>
</dbReference>
<evidence type="ECO:0000313" key="2">
    <source>
        <dbReference type="Proteomes" id="UP000248925"/>
    </source>
</evidence>
<organism evidence="1 2">
    <name type="scientific">Rhizobium tubonense</name>
    <dbReference type="NCBI Taxonomy" id="484088"/>
    <lineage>
        <taxon>Bacteria</taxon>
        <taxon>Pseudomonadati</taxon>
        <taxon>Pseudomonadota</taxon>
        <taxon>Alphaproteobacteria</taxon>
        <taxon>Hyphomicrobiales</taxon>
        <taxon>Rhizobiaceae</taxon>
        <taxon>Rhizobium/Agrobacterium group</taxon>
        <taxon>Rhizobium</taxon>
    </lineage>
</organism>
<dbReference type="AlphaFoldDB" id="A0A2W4E9E0"/>
<gene>
    <name evidence="1" type="ORF">CPY51_28170</name>
</gene>
<proteinExistence type="predicted"/>
<comment type="caution">
    <text evidence="1">The sequence shown here is derived from an EMBL/GenBank/DDBJ whole genome shotgun (WGS) entry which is preliminary data.</text>
</comment>
<protein>
    <submittedName>
        <fullName evidence="1">Uncharacterized protein</fullName>
    </submittedName>
</protein>
<keyword evidence="2" id="KW-1185">Reference proteome</keyword>
<reference evidence="1 2" key="1">
    <citation type="journal article" date="2018" name="Sci. Rep.">
        <title>Rhizobium tumorigenes sp. nov., a novel plant tumorigenic bacterium isolated from cane gall tumors on thornless blackberry.</title>
        <authorList>
            <person name="Kuzmanovi N."/>
            <person name="Smalla K."/>
            <person name="Gronow S."/>
            <person name="PuBawska J."/>
        </authorList>
    </citation>
    <scope>NUCLEOTIDE SEQUENCE [LARGE SCALE GENOMIC DNA]</scope>
    <source>
        <strain evidence="1 2">CCBAU 85046</strain>
    </source>
</reference>
<sequence>MINAFDFGSFLSWRALAPGLSFADNERSFGLVDRLPGEDPSCDAVNRAYEKTSNLARYTIYVAELKPDGTIAPFGEDWIETQMNISLWQPTRTSSIVGPSV</sequence>
<dbReference type="Proteomes" id="UP000248925">
    <property type="component" value="Unassembled WGS sequence"/>
</dbReference>
<name>A0A2W4E9E0_9HYPH</name>
<evidence type="ECO:0000313" key="1">
    <source>
        <dbReference type="EMBL" id="PZM08843.1"/>
    </source>
</evidence>
<accession>A0A2W4E9E0</accession>